<evidence type="ECO:0000313" key="3">
    <source>
        <dbReference type="Proteomes" id="UP000471190"/>
    </source>
</evidence>
<reference evidence="2 3" key="1">
    <citation type="submission" date="2020-02" db="EMBL/GenBank/DDBJ databases">
        <title>Draft genome sequence of Rhizobium tropici.</title>
        <authorList>
            <person name="Khayi S."/>
            <person name="Jemo M."/>
        </authorList>
    </citation>
    <scope>NUCLEOTIDE SEQUENCE [LARGE SCALE GENOMIC DNA]</scope>
    <source>
        <strain evidence="2 3">A12</strain>
    </source>
</reference>
<keyword evidence="4" id="KW-1185">Reference proteome</keyword>
<comment type="caution">
    <text evidence="2">The sequence shown here is derived from an EMBL/GenBank/DDBJ whole genome shotgun (WGS) entry which is preliminary data.</text>
</comment>
<evidence type="ECO:0000313" key="4">
    <source>
        <dbReference type="Proteomes" id="UP000526625"/>
    </source>
</evidence>
<reference evidence="1 4" key="2">
    <citation type="submission" date="2020-08" db="EMBL/GenBank/DDBJ databases">
        <title>Genomic Encyclopedia of Type Strains, Phase IV (KMG-V): Genome sequencing to study the core and pangenomes of soil and plant-associated prokaryotes.</title>
        <authorList>
            <person name="Whitman W."/>
        </authorList>
    </citation>
    <scope>NUCLEOTIDE SEQUENCE [LARGE SCALE GENOMIC DNA]</scope>
    <source>
        <strain evidence="1 4">SEMIA 4059</strain>
    </source>
</reference>
<dbReference type="EMBL" id="JACHBF010000007">
    <property type="protein sequence ID" value="MBB6492347.1"/>
    <property type="molecule type" value="Genomic_DNA"/>
</dbReference>
<organism evidence="2 3">
    <name type="scientific">Rhizobium tropici</name>
    <dbReference type="NCBI Taxonomy" id="398"/>
    <lineage>
        <taxon>Bacteria</taxon>
        <taxon>Pseudomonadati</taxon>
        <taxon>Pseudomonadota</taxon>
        <taxon>Alphaproteobacteria</taxon>
        <taxon>Hyphomicrobiales</taxon>
        <taxon>Rhizobiaceae</taxon>
        <taxon>Rhizobium/Agrobacterium group</taxon>
        <taxon>Rhizobium</taxon>
    </lineage>
</organism>
<protein>
    <submittedName>
        <fullName evidence="2">Uncharacterized protein</fullName>
    </submittedName>
</protein>
<evidence type="ECO:0000313" key="1">
    <source>
        <dbReference type="EMBL" id="MBB6492347.1"/>
    </source>
</evidence>
<name>A0A6P1CGB9_RHITR</name>
<dbReference type="EMBL" id="JAADZA010000090">
    <property type="protein sequence ID" value="NEV15376.1"/>
    <property type="molecule type" value="Genomic_DNA"/>
</dbReference>
<dbReference type="Proteomes" id="UP000526625">
    <property type="component" value="Unassembled WGS sequence"/>
</dbReference>
<accession>A0A6P1CGB9</accession>
<dbReference type="RefSeq" id="WP_015343176.1">
    <property type="nucleotide sequence ID" value="NZ_JACHBF010000007.1"/>
</dbReference>
<proteinExistence type="predicted"/>
<dbReference type="AlphaFoldDB" id="A0A6P1CGB9"/>
<sequence>MKYLILGNAPGLDPRAAIADADIVIQINSCIYLDEVSASKTKFIFITNSGYPYDFSEYLTGFSSNKLKPTIVVARNPSLYEVKRRFLWNLNRSISEYYVTYPETLERIDPYFPMELASEECGWEIERDLAANGCSAYYMPSTGYIAFHWIKKKISANDTVELFGFTHKGWPLHPWKYEQKMMHAFAYNCHCDKLLRS</sequence>
<gene>
    <name evidence="1" type="ORF">GGD45_002754</name>
    <name evidence="2" type="ORF">GXW80_31035</name>
</gene>
<dbReference type="Proteomes" id="UP000471190">
    <property type="component" value="Unassembled WGS sequence"/>
</dbReference>
<evidence type="ECO:0000313" key="2">
    <source>
        <dbReference type="EMBL" id="NEV15376.1"/>
    </source>
</evidence>